<organism evidence="1 2">
    <name type="scientific">Patagioenas fasciata monilis</name>
    <dbReference type="NCBI Taxonomy" id="372326"/>
    <lineage>
        <taxon>Eukaryota</taxon>
        <taxon>Metazoa</taxon>
        <taxon>Chordata</taxon>
        <taxon>Craniata</taxon>
        <taxon>Vertebrata</taxon>
        <taxon>Euteleostomi</taxon>
        <taxon>Archelosauria</taxon>
        <taxon>Archosauria</taxon>
        <taxon>Dinosauria</taxon>
        <taxon>Saurischia</taxon>
        <taxon>Theropoda</taxon>
        <taxon>Coelurosauria</taxon>
        <taxon>Aves</taxon>
        <taxon>Neognathae</taxon>
        <taxon>Neoaves</taxon>
        <taxon>Columbimorphae</taxon>
        <taxon>Columbiformes</taxon>
        <taxon>Columbidae</taxon>
        <taxon>Patagioenas</taxon>
    </lineage>
</organism>
<name>A0A1V4KXT2_PATFA</name>
<dbReference type="AlphaFoldDB" id="A0A1V4KXT2"/>
<evidence type="ECO:0000313" key="1">
    <source>
        <dbReference type="EMBL" id="OPJ89202.1"/>
    </source>
</evidence>
<accession>A0A1V4KXT2</accession>
<protein>
    <submittedName>
        <fullName evidence="1">Uncharacterized protein</fullName>
    </submittedName>
</protein>
<sequence>MGFTSVDMDCMSSALETKNMPLLAQPVAPAPKADWAPLLLLCGFAHQDLNSGERNYSVYMLNKSPMRVFWFFRTCWK</sequence>
<reference evidence="1 2" key="1">
    <citation type="submission" date="2016-02" db="EMBL/GenBank/DDBJ databases">
        <title>Band-tailed pigeon sequencing and assembly.</title>
        <authorList>
            <person name="Soares A.E."/>
            <person name="Novak B.J."/>
            <person name="Rice E.S."/>
            <person name="O'Connell B."/>
            <person name="Chang D."/>
            <person name="Weber S."/>
            <person name="Shapiro B."/>
        </authorList>
    </citation>
    <scope>NUCLEOTIDE SEQUENCE [LARGE SCALE GENOMIC DNA]</scope>
    <source>
        <strain evidence="1">BTP2013</strain>
        <tissue evidence="1">Blood</tissue>
    </source>
</reference>
<keyword evidence="2" id="KW-1185">Reference proteome</keyword>
<gene>
    <name evidence="1" type="ORF">AV530_006958</name>
</gene>
<dbReference type="EMBL" id="LSYS01001315">
    <property type="protein sequence ID" value="OPJ89202.1"/>
    <property type="molecule type" value="Genomic_DNA"/>
</dbReference>
<comment type="caution">
    <text evidence="1">The sequence shown here is derived from an EMBL/GenBank/DDBJ whole genome shotgun (WGS) entry which is preliminary data.</text>
</comment>
<proteinExistence type="predicted"/>
<dbReference type="Proteomes" id="UP000190648">
    <property type="component" value="Unassembled WGS sequence"/>
</dbReference>
<evidence type="ECO:0000313" key="2">
    <source>
        <dbReference type="Proteomes" id="UP000190648"/>
    </source>
</evidence>